<dbReference type="PANTHER" id="PTHR42870">
    <property type="entry name" value="ACETYL-COA C-ACETYLTRANSFERASE"/>
    <property type="match status" value="1"/>
</dbReference>
<comment type="caution">
    <text evidence="2">The sequence shown here is derived from an EMBL/GenBank/DDBJ whole genome shotgun (WGS) entry which is preliminary data.</text>
</comment>
<proteinExistence type="predicted"/>
<name>A0AAV6YPA8_ENGPU</name>
<dbReference type="Proteomes" id="UP000824782">
    <property type="component" value="Unassembled WGS sequence"/>
</dbReference>
<reference evidence="2" key="1">
    <citation type="thesis" date="2020" institute="ProQuest LLC" country="789 East Eisenhower Parkway, Ann Arbor, MI, USA">
        <title>Comparative Genomics and Chromosome Evolution.</title>
        <authorList>
            <person name="Mudd A.B."/>
        </authorList>
    </citation>
    <scope>NUCLEOTIDE SEQUENCE</scope>
    <source>
        <strain evidence="2">237g6f4</strain>
        <tissue evidence="2">Blood</tissue>
    </source>
</reference>
<gene>
    <name evidence="2" type="ORF">GDO81_025694</name>
</gene>
<evidence type="ECO:0000313" key="3">
    <source>
        <dbReference type="Proteomes" id="UP000824782"/>
    </source>
</evidence>
<organism evidence="2 3">
    <name type="scientific">Engystomops pustulosus</name>
    <name type="common">Tungara frog</name>
    <name type="synonym">Physalaemus pustulosus</name>
    <dbReference type="NCBI Taxonomy" id="76066"/>
    <lineage>
        <taxon>Eukaryota</taxon>
        <taxon>Metazoa</taxon>
        <taxon>Chordata</taxon>
        <taxon>Craniata</taxon>
        <taxon>Vertebrata</taxon>
        <taxon>Euteleostomi</taxon>
        <taxon>Amphibia</taxon>
        <taxon>Batrachia</taxon>
        <taxon>Anura</taxon>
        <taxon>Neobatrachia</taxon>
        <taxon>Hyloidea</taxon>
        <taxon>Leptodactylidae</taxon>
        <taxon>Leiuperinae</taxon>
        <taxon>Engystomops</taxon>
    </lineage>
</organism>
<dbReference type="Pfam" id="PF22691">
    <property type="entry name" value="Thiolase_C_1"/>
    <property type="match status" value="1"/>
</dbReference>
<dbReference type="InterPro" id="IPR016039">
    <property type="entry name" value="Thiolase-like"/>
</dbReference>
<dbReference type="InterPro" id="IPR055140">
    <property type="entry name" value="Thiolase_C_2"/>
</dbReference>
<dbReference type="Gene3D" id="3.40.47.10">
    <property type="match status" value="1"/>
</dbReference>
<evidence type="ECO:0000313" key="2">
    <source>
        <dbReference type="EMBL" id="KAG8536780.1"/>
    </source>
</evidence>
<accession>A0AAV6YPA8</accession>
<feature type="domain" description="Thiolase C-terminal" evidence="1">
    <location>
        <begin position="82"/>
        <end position="139"/>
    </location>
</feature>
<feature type="non-terminal residue" evidence="2">
    <location>
        <position position="1"/>
    </location>
</feature>
<dbReference type="GO" id="GO:0016746">
    <property type="term" value="F:acyltransferase activity"/>
    <property type="evidence" value="ECO:0007669"/>
    <property type="project" value="InterPro"/>
</dbReference>
<keyword evidence="3" id="KW-1185">Reference proteome</keyword>
<dbReference type="EMBL" id="WNYA01038420">
    <property type="protein sequence ID" value="KAG8536780.1"/>
    <property type="molecule type" value="Genomic_DNA"/>
</dbReference>
<dbReference type="SUPFAM" id="SSF53901">
    <property type="entry name" value="Thiolase-like"/>
    <property type="match status" value="2"/>
</dbReference>
<dbReference type="AlphaFoldDB" id="A0AAV6YPA8"/>
<sequence length="164" mass="18196">FSQFQEEYSLEQVQGSRKVFDYLTVLQCCPTSDGAAAAILASEDFVKRHGLQPQAVEIVAQEMVTDTSSTFDEESCIKAVGFDMSRMAAERCYHKAGVRPQDVDVIELHDCFSANELITYEALGLCPLGKDVLCVQGSQCLIYGVRAVGRTLYELLVFHAMRLL</sequence>
<evidence type="ECO:0000259" key="1">
    <source>
        <dbReference type="Pfam" id="PF22691"/>
    </source>
</evidence>
<dbReference type="PANTHER" id="PTHR42870:SF1">
    <property type="entry name" value="NON-SPECIFIC LIPID-TRANSFER PROTEIN-LIKE 2"/>
    <property type="match status" value="1"/>
</dbReference>
<protein>
    <recommendedName>
        <fullName evidence="1">Thiolase C-terminal domain-containing protein</fullName>
    </recommendedName>
</protein>